<keyword evidence="2" id="KW-0732">Signal</keyword>
<feature type="compositionally biased region" description="Low complexity" evidence="1">
    <location>
        <begin position="160"/>
        <end position="170"/>
    </location>
</feature>
<feature type="signal peptide" evidence="2">
    <location>
        <begin position="1"/>
        <end position="19"/>
    </location>
</feature>
<feature type="chain" id="PRO_5025499383" evidence="2">
    <location>
        <begin position="20"/>
        <end position="214"/>
    </location>
</feature>
<reference evidence="3" key="1">
    <citation type="journal article" date="2020" name="Stud. Mycol.">
        <title>101 Dothideomycetes genomes: a test case for predicting lifestyles and emergence of pathogens.</title>
        <authorList>
            <person name="Haridas S."/>
            <person name="Albert R."/>
            <person name="Binder M."/>
            <person name="Bloem J."/>
            <person name="Labutti K."/>
            <person name="Salamov A."/>
            <person name="Andreopoulos B."/>
            <person name="Baker S."/>
            <person name="Barry K."/>
            <person name="Bills G."/>
            <person name="Bluhm B."/>
            <person name="Cannon C."/>
            <person name="Castanera R."/>
            <person name="Culley D."/>
            <person name="Daum C."/>
            <person name="Ezra D."/>
            <person name="Gonzalez J."/>
            <person name="Henrissat B."/>
            <person name="Kuo A."/>
            <person name="Liang C."/>
            <person name="Lipzen A."/>
            <person name="Lutzoni F."/>
            <person name="Magnuson J."/>
            <person name="Mondo S."/>
            <person name="Nolan M."/>
            <person name="Ohm R."/>
            <person name="Pangilinan J."/>
            <person name="Park H.-J."/>
            <person name="Ramirez L."/>
            <person name="Alfaro M."/>
            <person name="Sun H."/>
            <person name="Tritt A."/>
            <person name="Yoshinaga Y."/>
            <person name="Zwiers L.-H."/>
            <person name="Turgeon B."/>
            <person name="Goodwin S."/>
            <person name="Spatafora J."/>
            <person name="Crous P."/>
            <person name="Grigoriev I."/>
        </authorList>
    </citation>
    <scope>NUCLEOTIDE SEQUENCE</scope>
    <source>
        <strain evidence="3">CBS 119925</strain>
    </source>
</reference>
<evidence type="ECO:0000313" key="3">
    <source>
        <dbReference type="EMBL" id="KAF2746756.1"/>
    </source>
</evidence>
<keyword evidence="4" id="KW-1185">Reference proteome</keyword>
<evidence type="ECO:0000256" key="2">
    <source>
        <dbReference type="SAM" id="SignalP"/>
    </source>
</evidence>
<dbReference type="OrthoDB" id="3791842at2759"/>
<dbReference type="Proteomes" id="UP000799440">
    <property type="component" value="Unassembled WGS sequence"/>
</dbReference>
<protein>
    <submittedName>
        <fullName evidence="3">Uncharacterized protein</fullName>
    </submittedName>
</protein>
<accession>A0A6A6VA38</accession>
<proteinExistence type="predicted"/>
<feature type="region of interest" description="Disordered" evidence="1">
    <location>
        <begin position="155"/>
        <end position="192"/>
    </location>
</feature>
<evidence type="ECO:0000256" key="1">
    <source>
        <dbReference type="SAM" id="MobiDB-lite"/>
    </source>
</evidence>
<gene>
    <name evidence="3" type="ORF">M011DRAFT_526833</name>
</gene>
<organism evidence="3 4">
    <name type="scientific">Sporormia fimetaria CBS 119925</name>
    <dbReference type="NCBI Taxonomy" id="1340428"/>
    <lineage>
        <taxon>Eukaryota</taxon>
        <taxon>Fungi</taxon>
        <taxon>Dikarya</taxon>
        <taxon>Ascomycota</taxon>
        <taxon>Pezizomycotina</taxon>
        <taxon>Dothideomycetes</taxon>
        <taxon>Pleosporomycetidae</taxon>
        <taxon>Pleosporales</taxon>
        <taxon>Sporormiaceae</taxon>
        <taxon>Sporormia</taxon>
    </lineage>
</organism>
<evidence type="ECO:0000313" key="4">
    <source>
        <dbReference type="Proteomes" id="UP000799440"/>
    </source>
</evidence>
<sequence length="214" mass="21935">MHRTAALLALLPFLPHISASPDPVITPLAHLHPRQNTPDPSILGFISTSGQSDFSDLRSCDYPATLSTSGTYAQCCTPNEPCIFWSICSDNTLKAESTSVFCDQGYCNTAVMVATPGAEMGEAVYMGCWATSLGQDAFTIVRDLGVTETATVSADETVMETESASATETGAGEEEEGSAGGSESVEATPSATGAAARVGGSLVMGAVGLVAGLL</sequence>
<dbReference type="AlphaFoldDB" id="A0A6A6VA38"/>
<dbReference type="EMBL" id="MU006576">
    <property type="protein sequence ID" value="KAF2746756.1"/>
    <property type="molecule type" value="Genomic_DNA"/>
</dbReference>
<name>A0A6A6VA38_9PLEO</name>